<dbReference type="KEGG" id="boz:DBV39_18185"/>
<name>A0A2R4XNT2_9BURK</name>
<feature type="transmembrane region" description="Helical" evidence="7">
    <location>
        <begin position="153"/>
        <end position="174"/>
    </location>
</feature>
<evidence type="ECO:0000313" key="9">
    <source>
        <dbReference type="Proteomes" id="UP000244571"/>
    </source>
</evidence>
<evidence type="ECO:0000256" key="3">
    <source>
        <dbReference type="ARBA" id="ARBA00022475"/>
    </source>
</evidence>
<dbReference type="GO" id="GO:0005886">
    <property type="term" value="C:plasma membrane"/>
    <property type="evidence" value="ECO:0007669"/>
    <property type="project" value="UniProtKB-SubCell"/>
</dbReference>
<dbReference type="AlphaFoldDB" id="A0A2R4XNT2"/>
<dbReference type="Proteomes" id="UP000244571">
    <property type="component" value="Chromosome"/>
</dbReference>
<dbReference type="GO" id="GO:0019646">
    <property type="term" value="P:aerobic electron transport chain"/>
    <property type="evidence" value="ECO:0007669"/>
    <property type="project" value="TreeGrafter"/>
</dbReference>
<evidence type="ECO:0000256" key="4">
    <source>
        <dbReference type="ARBA" id="ARBA00022692"/>
    </source>
</evidence>
<reference evidence="8 9" key="1">
    <citation type="submission" date="2018-04" db="EMBL/GenBank/DDBJ databases">
        <title>Bordetella sp. HZ20 isolated from seawater.</title>
        <authorList>
            <person name="Sun C."/>
        </authorList>
    </citation>
    <scope>NUCLEOTIDE SEQUENCE [LARGE SCALE GENOMIC DNA]</scope>
    <source>
        <strain evidence="8 9">HZ20</strain>
    </source>
</reference>
<dbReference type="EMBL" id="CP028901">
    <property type="protein sequence ID" value="AWB35349.1"/>
    <property type="molecule type" value="Genomic_DNA"/>
</dbReference>
<feature type="transmembrane region" description="Helical" evidence="7">
    <location>
        <begin position="335"/>
        <end position="358"/>
    </location>
</feature>
<feature type="transmembrane region" description="Helical" evidence="7">
    <location>
        <begin position="121"/>
        <end position="141"/>
    </location>
</feature>
<dbReference type="PANTHER" id="PTHR43141">
    <property type="entry name" value="CYTOCHROME BD2 SUBUNIT II"/>
    <property type="match status" value="1"/>
</dbReference>
<feature type="transmembrane region" description="Helical" evidence="7">
    <location>
        <begin position="97"/>
        <end position="115"/>
    </location>
</feature>
<feature type="transmembrane region" description="Helical" evidence="7">
    <location>
        <begin position="259"/>
        <end position="276"/>
    </location>
</feature>
<keyword evidence="6 7" id="KW-0472">Membrane</keyword>
<feature type="transmembrane region" description="Helical" evidence="7">
    <location>
        <begin position="186"/>
        <end position="209"/>
    </location>
</feature>
<comment type="similarity">
    <text evidence="2">Belongs to the cytochrome ubiquinol oxidase subunit 2 family.</text>
</comment>
<keyword evidence="9" id="KW-1185">Reference proteome</keyword>
<sequence length="369" mass="40381">MDASDLSGAGLRGGDGAQAKGGALMIESLSASTGLLASDPMFWMPLALYVLVLFLLAGLVVLDGFDMGCGLLMPWIKPVARSRVLDALTAWRGANESWVLLLFAVFMSAFPIGWEPMLSEMFVPVMLLVTGSALRSLAFEFRARASMGQQEFWNMLFSFGAHCSVAGLGLWLAKYVNGPDQDMSDWAFVVLVVIAVAANAIVLATSWMLTWSNGVIRHFSARVGVATVRWVAAGMVAVSLVLALTNPAIYYRWTHVETLHIASVAWVLMLTGFVVLDRQLRGVATSPQAKIWWSPLVIAACLNLLMLGGLAYSYFPFLVLDNLTVWDAAASRESLRWVMAGVVVCAPILLVFNVLGYWRLFRFKPVRFD</sequence>
<evidence type="ECO:0000256" key="1">
    <source>
        <dbReference type="ARBA" id="ARBA00004651"/>
    </source>
</evidence>
<comment type="subcellular location">
    <subcellularLocation>
        <location evidence="1">Cell membrane</location>
        <topology evidence="1">Multi-pass membrane protein</topology>
    </subcellularLocation>
</comment>
<keyword evidence="4 7" id="KW-0812">Transmembrane</keyword>
<keyword evidence="3" id="KW-1003">Cell membrane</keyword>
<organism evidence="8 9">
    <name type="scientific">Orrella marina</name>
    <dbReference type="NCBI Taxonomy" id="2163011"/>
    <lineage>
        <taxon>Bacteria</taxon>
        <taxon>Pseudomonadati</taxon>
        <taxon>Pseudomonadota</taxon>
        <taxon>Betaproteobacteria</taxon>
        <taxon>Burkholderiales</taxon>
        <taxon>Alcaligenaceae</taxon>
        <taxon>Orrella</taxon>
    </lineage>
</organism>
<gene>
    <name evidence="8" type="ORF">DBV39_18185</name>
</gene>
<feature type="transmembrane region" description="Helical" evidence="7">
    <location>
        <begin position="46"/>
        <end position="76"/>
    </location>
</feature>
<dbReference type="GO" id="GO:0009055">
    <property type="term" value="F:electron transfer activity"/>
    <property type="evidence" value="ECO:0007669"/>
    <property type="project" value="TreeGrafter"/>
</dbReference>
<evidence type="ECO:0000256" key="7">
    <source>
        <dbReference type="SAM" id="Phobius"/>
    </source>
</evidence>
<feature type="transmembrane region" description="Helical" evidence="7">
    <location>
        <begin position="296"/>
        <end position="315"/>
    </location>
</feature>
<dbReference type="GO" id="GO:0016682">
    <property type="term" value="F:oxidoreductase activity, acting on diphenols and related substances as donors, oxygen as acceptor"/>
    <property type="evidence" value="ECO:0007669"/>
    <property type="project" value="TreeGrafter"/>
</dbReference>
<dbReference type="InterPro" id="IPR003317">
    <property type="entry name" value="Cyt-d_oxidase_su2"/>
</dbReference>
<proteinExistence type="inferred from homology"/>
<evidence type="ECO:0000313" key="8">
    <source>
        <dbReference type="EMBL" id="AWB35349.1"/>
    </source>
</evidence>
<evidence type="ECO:0000256" key="6">
    <source>
        <dbReference type="ARBA" id="ARBA00023136"/>
    </source>
</evidence>
<dbReference type="PANTHER" id="PTHR43141:SF4">
    <property type="entry name" value="CYTOCHROME BD2 SUBUNIT II"/>
    <property type="match status" value="1"/>
</dbReference>
<evidence type="ECO:0000256" key="5">
    <source>
        <dbReference type="ARBA" id="ARBA00022989"/>
    </source>
</evidence>
<accession>A0A2R4XNT2</accession>
<protein>
    <submittedName>
        <fullName evidence="8">Cytochrome oxidase</fullName>
    </submittedName>
</protein>
<dbReference type="Pfam" id="PF02322">
    <property type="entry name" value="Cyt_bd_oxida_II"/>
    <property type="match status" value="1"/>
</dbReference>
<dbReference type="GO" id="GO:0070069">
    <property type="term" value="C:cytochrome complex"/>
    <property type="evidence" value="ECO:0007669"/>
    <property type="project" value="TreeGrafter"/>
</dbReference>
<evidence type="ECO:0000256" key="2">
    <source>
        <dbReference type="ARBA" id="ARBA00007543"/>
    </source>
</evidence>
<feature type="transmembrane region" description="Helical" evidence="7">
    <location>
        <begin position="230"/>
        <end position="253"/>
    </location>
</feature>
<keyword evidence="5 7" id="KW-1133">Transmembrane helix</keyword>